<dbReference type="InterPro" id="IPR036188">
    <property type="entry name" value="FAD/NAD-bd_sf"/>
</dbReference>
<dbReference type="EC" id="1.6.5.9" evidence="2"/>
<evidence type="ECO:0000256" key="7">
    <source>
        <dbReference type="ARBA" id="ARBA00047599"/>
    </source>
</evidence>
<comment type="catalytic activity">
    <reaction evidence="7">
        <text>a quinone + NADH + H(+) = a quinol + NAD(+)</text>
        <dbReference type="Rhea" id="RHEA:46160"/>
        <dbReference type="ChEBI" id="CHEBI:15378"/>
        <dbReference type="ChEBI" id="CHEBI:24646"/>
        <dbReference type="ChEBI" id="CHEBI:57540"/>
        <dbReference type="ChEBI" id="CHEBI:57945"/>
        <dbReference type="ChEBI" id="CHEBI:132124"/>
        <dbReference type="EC" id="1.6.5.9"/>
    </reaction>
</comment>
<evidence type="ECO:0000256" key="4">
    <source>
        <dbReference type="ARBA" id="ARBA00022827"/>
    </source>
</evidence>
<dbReference type="PANTHER" id="PTHR43706:SF47">
    <property type="entry name" value="EXTERNAL NADH-UBIQUINONE OXIDOREDUCTASE 1, MITOCHONDRIAL-RELATED"/>
    <property type="match status" value="1"/>
</dbReference>
<dbReference type="AlphaFoldDB" id="A0A7K1S3V1"/>
<sequence length="450" mass="50288">MKTLPTQIVLLGGGYVSVLAYQSMVKRLRRQLKNDDVQITVVCPLQHHTFHGWTAETLTGVLQADNQLSPLSEVMPLAQLRVAQAESIDSDWQTVTIRLEDGTVETLFYDHLLIGYGSFDSEIVPGIHEYGYQVKARDAFHQTKDTLYNLVQQAAQVDELTARQLLTFTVAGGGFTGVELASNIMEYTRVLKKRHASLQTIEPQVRLVHSGPHILTALPDGCERLVQYAEQTMMEYGIEVIANRRITKLIETGVFLNDGSFLPSRMVISTVGQSRIRLKGTELMKRDTVGRLCANANLQITGYDNIWGGGDACHVKRPNADTACPANALWAIKHGEHVGRNIARAVLGKKIKPLTFRGLGEAASLGIGKGIGELYGVLFTGWLAWVLRLIFFHYFMPSPTVRLRAMRDWAFLLFRGQRKGVWVMEQEHRAVTSNGILQPADFRYELAEVQ</sequence>
<feature type="transmembrane region" description="Helical" evidence="8">
    <location>
        <begin position="374"/>
        <end position="396"/>
    </location>
</feature>
<evidence type="ECO:0000256" key="5">
    <source>
        <dbReference type="ARBA" id="ARBA00023002"/>
    </source>
</evidence>
<reference evidence="10 11" key="1">
    <citation type="submission" date="2019-12" db="EMBL/GenBank/DDBJ databases">
        <title>Spirosoma sp. HMF4905 genome sequencing and assembly.</title>
        <authorList>
            <person name="Kang H."/>
            <person name="Cha I."/>
            <person name="Kim H."/>
            <person name="Joh K."/>
        </authorList>
    </citation>
    <scope>NUCLEOTIDE SEQUENCE [LARGE SCALE GENOMIC DNA]</scope>
    <source>
        <strain evidence="10 11">HMF4905</strain>
    </source>
</reference>
<dbReference type="Proteomes" id="UP000436006">
    <property type="component" value="Unassembled WGS sequence"/>
</dbReference>
<dbReference type="GO" id="GO:0050136">
    <property type="term" value="F:NADH dehydrogenase (quinone) (non-electrogenic) activity"/>
    <property type="evidence" value="ECO:0007669"/>
    <property type="project" value="UniProtKB-EC"/>
</dbReference>
<dbReference type="InterPro" id="IPR023753">
    <property type="entry name" value="FAD/NAD-binding_dom"/>
</dbReference>
<name>A0A7K1S3V1_9BACT</name>
<comment type="caution">
    <text evidence="10">The sequence shown here is derived from an EMBL/GenBank/DDBJ whole genome shotgun (WGS) entry which is preliminary data.</text>
</comment>
<evidence type="ECO:0000313" key="10">
    <source>
        <dbReference type="EMBL" id="MVM28501.1"/>
    </source>
</evidence>
<dbReference type="PANTHER" id="PTHR43706">
    <property type="entry name" value="NADH DEHYDROGENASE"/>
    <property type="match status" value="1"/>
</dbReference>
<keyword evidence="11" id="KW-1185">Reference proteome</keyword>
<keyword evidence="6" id="KW-0520">NAD</keyword>
<evidence type="ECO:0000256" key="8">
    <source>
        <dbReference type="SAM" id="Phobius"/>
    </source>
</evidence>
<evidence type="ECO:0000256" key="3">
    <source>
        <dbReference type="ARBA" id="ARBA00022630"/>
    </source>
</evidence>
<accession>A0A7K1S3V1</accession>
<evidence type="ECO:0000259" key="9">
    <source>
        <dbReference type="Pfam" id="PF07992"/>
    </source>
</evidence>
<feature type="domain" description="FAD/NAD(P)-binding" evidence="9">
    <location>
        <begin position="25"/>
        <end position="323"/>
    </location>
</feature>
<evidence type="ECO:0000313" key="11">
    <source>
        <dbReference type="Proteomes" id="UP000436006"/>
    </source>
</evidence>
<keyword evidence="8" id="KW-0472">Membrane</keyword>
<dbReference type="Pfam" id="PF07992">
    <property type="entry name" value="Pyr_redox_2"/>
    <property type="match status" value="1"/>
</dbReference>
<protein>
    <recommendedName>
        <fullName evidence="2">NADH:ubiquinone reductase (non-electrogenic)</fullName>
        <ecNumber evidence="2">1.6.5.9</ecNumber>
    </recommendedName>
</protein>
<dbReference type="InterPro" id="IPR045024">
    <property type="entry name" value="NDH-2"/>
</dbReference>
<dbReference type="EMBL" id="WPIN01000001">
    <property type="protein sequence ID" value="MVM28501.1"/>
    <property type="molecule type" value="Genomic_DNA"/>
</dbReference>
<keyword evidence="8" id="KW-0812">Transmembrane</keyword>
<evidence type="ECO:0000256" key="2">
    <source>
        <dbReference type="ARBA" id="ARBA00012637"/>
    </source>
</evidence>
<keyword evidence="3" id="KW-0285">Flavoprotein</keyword>
<gene>
    <name evidence="10" type="ORF">GO755_00555</name>
</gene>
<evidence type="ECO:0000256" key="6">
    <source>
        <dbReference type="ARBA" id="ARBA00023027"/>
    </source>
</evidence>
<organism evidence="10 11">
    <name type="scientific">Spirosoma arboris</name>
    <dbReference type="NCBI Taxonomy" id="2682092"/>
    <lineage>
        <taxon>Bacteria</taxon>
        <taxon>Pseudomonadati</taxon>
        <taxon>Bacteroidota</taxon>
        <taxon>Cytophagia</taxon>
        <taxon>Cytophagales</taxon>
        <taxon>Cytophagaceae</taxon>
        <taxon>Spirosoma</taxon>
    </lineage>
</organism>
<dbReference type="RefSeq" id="WP_157582621.1">
    <property type="nucleotide sequence ID" value="NZ_WPIN01000001.1"/>
</dbReference>
<keyword evidence="4" id="KW-0274">FAD</keyword>
<keyword evidence="5" id="KW-0560">Oxidoreductase</keyword>
<dbReference type="SUPFAM" id="SSF51905">
    <property type="entry name" value="FAD/NAD(P)-binding domain"/>
    <property type="match status" value="1"/>
</dbReference>
<dbReference type="Gene3D" id="3.50.50.100">
    <property type="match status" value="1"/>
</dbReference>
<proteinExistence type="inferred from homology"/>
<evidence type="ECO:0000256" key="1">
    <source>
        <dbReference type="ARBA" id="ARBA00005272"/>
    </source>
</evidence>
<comment type="similarity">
    <text evidence="1">Belongs to the NADH dehydrogenase family.</text>
</comment>
<keyword evidence="8" id="KW-1133">Transmembrane helix</keyword>